<name>A0ABV7LJ62_9GAMM</name>
<dbReference type="InterPro" id="IPR045508">
    <property type="entry name" value="DUF6482"/>
</dbReference>
<organism evidence="1 2">
    <name type="scientific">Litchfieldella rifensis</name>
    <dbReference type="NCBI Taxonomy" id="762643"/>
    <lineage>
        <taxon>Bacteria</taxon>
        <taxon>Pseudomonadati</taxon>
        <taxon>Pseudomonadota</taxon>
        <taxon>Gammaproteobacteria</taxon>
        <taxon>Oceanospirillales</taxon>
        <taxon>Halomonadaceae</taxon>
        <taxon>Litchfieldella</taxon>
    </lineage>
</organism>
<gene>
    <name evidence="1" type="ORF">ACFOEV_01380</name>
</gene>
<dbReference type="Pfam" id="PF20090">
    <property type="entry name" value="DUF6482"/>
    <property type="match status" value="1"/>
</dbReference>
<keyword evidence="2" id="KW-1185">Reference proteome</keyword>
<proteinExistence type="predicted"/>
<accession>A0ABV7LJ62</accession>
<dbReference type="RefSeq" id="WP_386770836.1">
    <property type="nucleotide sequence ID" value="NZ_JBHRUG010000002.1"/>
</dbReference>
<reference evidence="2" key="1">
    <citation type="journal article" date="2019" name="Int. J. Syst. Evol. Microbiol.">
        <title>The Global Catalogue of Microorganisms (GCM) 10K type strain sequencing project: providing services to taxonomists for standard genome sequencing and annotation.</title>
        <authorList>
            <consortium name="The Broad Institute Genomics Platform"/>
            <consortium name="The Broad Institute Genome Sequencing Center for Infectious Disease"/>
            <person name="Wu L."/>
            <person name="Ma J."/>
        </authorList>
    </citation>
    <scope>NUCLEOTIDE SEQUENCE [LARGE SCALE GENOMIC DNA]</scope>
    <source>
        <strain evidence="2">CECT 7698</strain>
    </source>
</reference>
<evidence type="ECO:0000313" key="2">
    <source>
        <dbReference type="Proteomes" id="UP001595579"/>
    </source>
</evidence>
<sequence>MASSTDTLENLTLHQLRSLAHRDFKPQVELCPTRAGVYLVRLHDGHTAYQLVDSHQAPRHFHAIEEVKDLLRPLGFTEGTLTFIDDSDEMVGSDMDTVSNQDALENGTRIGF</sequence>
<protein>
    <submittedName>
        <fullName evidence="1">DUF6482 family protein</fullName>
    </submittedName>
</protein>
<evidence type="ECO:0000313" key="1">
    <source>
        <dbReference type="EMBL" id="MFC3282260.1"/>
    </source>
</evidence>
<dbReference type="Proteomes" id="UP001595579">
    <property type="component" value="Unassembled WGS sequence"/>
</dbReference>
<comment type="caution">
    <text evidence="1">The sequence shown here is derived from an EMBL/GenBank/DDBJ whole genome shotgun (WGS) entry which is preliminary data.</text>
</comment>
<dbReference type="EMBL" id="JBHRUG010000002">
    <property type="protein sequence ID" value="MFC3282260.1"/>
    <property type="molecule type" value="Genomic_DNA"/>
</dbReference>